<dbReference type="EMBL" id="JANBVB010001811">
    <property type="protein sequence ID" value="KAJ2889488.1"/>
    <property type="molecule type" value="Genomic_DNA"/>
</dbReference>
<sequence length="144" mass="16087">MIVAAETAKESACYGTLSLAQSLLRSRLTWLTSAFAQVAQSISERPRILVDTVEVQIGPHIYADTKFYHISEPAPTTIDHQSQTLAFEFGDNPGSLFCLPKDLGIENRESDNSSGVIRAYFYASPTQPLRRLPSIINQEWPDYH</sequence>
<reference evidence="1" key="1">
    <citation type="submission" date="2022-07" db="EMBL/GenBank/DDBJ databases">
        <title>Phylogenomic reconstructions and comparative analyses of Kickxellomycotina fungi.</title>
        <authorList>
            <person name="Reynolds N.K."/>
            <person name="Stajich J.E."/>
            <person name="Barry K."/>
            <person name="Grigoriev I.V."/>
            <person name="Crous P."/>
            <person name="Smith M.E."/>
        </authorList>
    </citation>
    <scope>NUCLEOTIDE SEQUENCE</scope>
    <source>
        <strain evidence="1">CBS 190363</strain>
    </source>
</reference>
<protein>
    <submittedName>
        <fullName evidence="1">Uncharacterized protein</fullName>
    </submittedName>
</protein>
<organism evidence="1 2">
    <name type="scientific">Coemansia aciculifera</name>
    <dbReference type="NCBI Taxonomy" id="417176"/>
    <lineage>
        <taxon>Eukaryota</taxon>
        <taxon>Fungi</taxon>
        <taxon>Fungi incertae sedis</taxon>
        <taxon>Zoopagomycota</taxon>
        <taxon>Kickxellomycotina</taxon>
        <taxon>Kickxellomycetes</taxon>
        <taxon>Kickxellales</taxon>
        <taxon>Kickxellaceae</taxon>
        <taxon>Coemansia</taxon>
    </lineage>
</organism>
<accession>A0ACC1LX74</accession>
<dbReference type="Proteomes" id="UP001139981">
    <property type="component" value="Unassembled WGS sequence"/>
</dbReference>
<keyword evidence="2" id="KW-1185">Reference proteome</keyword>
<feature type="non-terminal residue" evidence="1">
    <location>
        <position position="144"/>
    </location>
</feature>
<proteinExistence type="predicted"/>
<gene>
    <name evidence="1" type="ORF">IWW38_004677</name>
</gene>
<evidence type="ECO:0000313" key="1">
    <source>
        <dbReference type="EMBL" id="KAJ2889488.1"/>
    </source>
</evidence>
<name>A0ACC1LX74_9FUNG</name>
<evidence type="ECO:0000313" key="2">
    <source>
        <dbReference type="Proteomes" id="UP001139981"/>
    </source>
</evidence>
<comment type="caution">
    <text evidence="1">The sequence shown here is derived from an EMBL/GenBank/DDBJ whole genome shotgun (WGS) entry which is preliminary data.</text>
</comment>